<dbReference type="OMA" id="ESQTFAF"/>
<feature type="compositionally biased region" description="Low complexity" evidence="2">
    <location>
        <begin position="2817"/>
        <end position="2832"/>
    </location>
</feature>
<reference evidence="5" key="4">
    <citation type="journal article" date="2015" name="PLoS ONE">
        <title>Comprehensive Evaluation of Toxoplasma gondii VEG and Neospora caninum LIV Genomes with Tachyzoite Stage Transcriptome and Proteome Defines Novel Transcript Features.</title>
        <authorList>
            <person name="Ramaprasad A."/>
            <person name="Mourier T."/>
            <person name="Naeem R."/>
            <person name="Malas T.B."/>
            <person name="Moussa E."/>
            <person name="Panigrahi A."/>
            <person name="Vermont S.J."/>
            <person name="Otto T.D."/>
            <person name="Wastling J."/>
            <person name="Pain A."/>
        </authorList>
    </citation>
    <scope>NUCLEOTIDE SEQUENCE</scope>
    <source>
        <strain evidence="5">Liverpool</strain>
    </source>
</reference>
<keyword evidence="3" id="KW-0472">Membrane</keyword>
<dbReference type="PANTHER" id="PTHR43215">
    <property type="entry name" value="RADIAL SPOKE HEAD 1 HOMOLOG"/>
    <property type="match status" value="1"/>
</dbReference>
<dbReference type="GeneID" id="13446190"/>
<dbReference type="Pfam" id="PF02493">
    <property type="entry name" value="MORN"/>
    <property type="match status" value="9"/>
</dbReference>
<feature type="region of interest" description="Disordered" evidence="2">
    <location>
        <begin position="2750"/>
        <end position="2769"/>
    </location>
</feature>
<organism evidence="4 6">
    <name type="scientific">Neospora caninum (strain Liverpool)</name>
    <dbReference type="NCBI Taxonomy" id="572307"/>
    <lineage>
        <taxon>Eukaryota</taxon>
        <taxon>Sar</taxon>
        <taxon>Alveolata</taxon>
        <taxon>Apicomplexa</taxon>
        <taxon>Conoidasida</taxon>
        <taxon>Coccidia</taxon>
        <taxon>Eucoccidiorida</taxon>
        <taxon>Eimeriorina</taxon>
        <taxon>Sarcocystidae</taxon>
        <taxon>Neospora</taxon>
    </lineage>
</organism>
<dbReference type="SMART" id="SM00698">
    <property type="entry name" value="MORN"/>
    <property type="match status" value="9"/>
</dbReference>
<feature type="region of interest" description="Disordered" evidence="2">
    <location>
        <begin position="2165"/>
        <end position="2185"/>
    </location>
</feature>
<evidence type="ECO:0000313" key="4">
    <source>
        <dbReference type="EMBL" id="CBZ50132.1"/>
    </source>
</evidence>
<dbReference type="Proteomes" id="UP000007494">
    <property type="component" value="Chromosome II"/>
</dbReference>
<name>F0V8U1_NEOCL</name>
<feature type="region of interest" description="Disordered" evidence="2">
    <location>
        <begin position="9"/>
        <end position="30"/>
    </location>
</feature>
<dbReference type="VEuPathDB" id="ToxoDB:NCLIV_006080"/>
<keyword evidence="3" id="KW-0812">Transmembrane</keyword>
<proteinExistence type="predicted"/>
<keyword evidence="3" id="KW-1133">Transmembrane helix</keyword>
<feature type="transmembrane region" description="Helical" evidence="3">
    <location>
        <begin position="948"/>
        <end position="967"/>
    </location>
</feature>
<sequence>MSPLAAVAAVAARHREGPPPETPVQKMSDAAGQTCARRSGVGWCGRLRRFSSPLLGSAIILFLLSGFLSNPGGSTREAERRTATPLPLLSGASALPWPPLSVWPSASPGTSRNGDEELDKVRSTVSSWWSVVTQAATGEKPTEAVESLETERRVSEVPPTPAGFYFFPDSGDKTGKINCSVEPANFPADARDFVVQCPSSVQTASLLLLTKKENRKFRIPGSSMSTSTMPLHFAAAAEDAREVSLEICDEDADATLSLTSLSIPVSSLFSLFSVFGPSNTSMSSKARAESLTPFLAPPSPIAAAADCRRVSIFPVHLPGQGLAVPRLAQLAVSRGVPGVPSLQPPFNSEILEYHATLPEAQSVTVAAVAAPGFFLTAAEEGGSVPARDDAKATDPLALSAQERKSSLLHKVTCGEPGTAIQLVLSVFSSVSGSARLCSGNAKCVLNDLVQKTLNGMKLFGNSSDPVHYRVYIHCVAPHAGRAALAGIQPTRGQLLPRVFSPEKHLYYLRLPAGANGDNVTFRAADTQTEIVVGEAGRKRSTGVAKNVPLWLPPNEESRVVPIRSFVKKSGGRGEEDGEMYFVILVRATEGQASAADGIQPLLKNLNLLGATLNPPFDSNVFHFSAQVPVDRKFVGLQLGEAVPGSHIHVDGNLFLPRHQTAFYRLGPGDTRRISIVLSSPDSETSFPSETDGAALGVAQNGASEKQSKREVVYTIEVTRPTAWFSGASLVPALADAACWGSGIVHAFAGAGWLAIAKTLNFVAITAAIPGTPEMWAGFSRRFFDFGLQVTLPSSWVEVVDDSAQGRAGPQLLPSASSPLGRLIPATLLGSELVSPSPLLPASLSSPSILAQVPLTFVRPSVPLQSAAAVHPPASASASEMRLRRLSAFSSSFISLSSTDPLLASEVVAPVEGSSAEQKSWEEVSEHLLRYLEIQSDRSDMLGRFASCVLLYASLLLVSVFLFALVIARRIFERRHQAALEAFSAASPAEGLQDDGPTERPQQPTKGVWRFLPDKFAVPSSVLIFLFDYGLISFAQASAGLAFAEKTLSLRIFGVHFSPWCLFTICSALLVVYPIGYLVWAHSTLRFLKKKVVFCSALQKYTDRRVYEVKARISRFSFLPPFLAELCSGELRSVAPIKAPCVSAAAGLAVPLEAAEADEETEDESGDYHRSFSCGGGMALTGDLLAKGQERALSSFSSSCEELSASCAHHHASFCSALLPPCLRGPEGDAQRPEGAEAGGFPEPEEVGERPGRCLIIREELGDQRGAAGNGENEVLLQLDGEAYEVHGYEAANAILCRKWSQASVGRVSVSISRSGTALGASSRASVLNAEAEIQLGHLSSLAWLSAGLGKPLHFWAPTRNLQLSYADRYALLLPPSASGCPRALLHFLTVRCSLVGAVLLVSLHSAVGVSSSAVLALLLLGCGVNVALNLPEALQRSTDRWERRCFAGERRAGGEPLPAAARRELLGDPGTTRFLGGDDGRGEGTGFVAVAETHRAEIKELRRQWTLWKYRGDQGNADLGCWLARVHPVVRGLLGHRCWRSAPVHVAADLLRGLVGAELAKATLLLLLLSCNDKIGEAQLHVSAALAGACLVLLALILLSTEEIRRAAVAWGQWFEKLKLQALVGLHRATEALRNWRFYAHLTSFYCGLAARWLHAIVTANRRNTKPDDWRYPTTAPGFINSEVNLPVQQLHVVAPETGLLFHARAPQAPSVTSTAKTRFLSSVTSLLFPKASNATDYTPLTANGETIDVSSVSASVPLRKRLVRLGPVPQSHVEAQLPVQIDASSLLESLQGSAQSTCAGQLVATIQVVHRPSYRYPLYDKAFSPLSSFLAMAEPRYSRAWLRALNTTRHFSPSRAETDSYLSLYTDESLVPPSGRSLRGGLHLSQEEEERARTQAPEAALEKVAAVVRLEAWGGRRQLRILSDRIRLAHTYRVSPVEKRLPETSAAASAEEIDGEVAECLTSGRLEVTLPLGEKPDLRGDIHVVPQGALPAHFVITPDTVAVHYDESLNRVLLKHRQLQRGTRYATRFFSRRAMAPPPSARVQATEKGRLLVPLQGSALPDLDNFLLVLSPEEEPGVGLVVDPALTDAHICFVPALRPPPRSASVLGLSNDQGKSDAADHSGGDVSTLARSCTRMLFRALGGEEDEAAFLPPLPCTILAELSGDPDEEAESSGRSDEGLGNFRVEPNYKSQRLVFAAELNERDALLQDLLANGVAALPTVAEAVLSSSELTSFFADRGIHTNGESSWINPLTDTEHCAVREYSRELVHVKASLIDHLAACIDKEIRYFQMVVKDLETLEKMQNDAILRGAVQEHDEAIKMGKSLEELSFLNTRMERVRQDRYSPRFFRSVPFPLELAGSAIALKPRLADQMRKWEEQLGLWLTGEIGATTEDAPKGGPGRLEAAVDNILQQVYTCFYSRSPPMTHSRAAAASPSFASPSPPPVLHFVASSQTLCGGPSTWRPDPLPAHAAFVQLWERVEEEGEATERAVWIPCFLKLTASALQFVFPHFIARSLDSPARPERRFLPLQFVKLCDLSASAPSTLDSEHAWAVGAARSGKHEEDEFPHLRTQNLRMQFTTVEAHEASTTAENSSTRVLPADHLTLAGSAASRKFFFFSSKDATSLVSVRTSTRHLAMWQTMLVGAEMHKPKQLIEGYEGKVRFVLPAFASRRAPSGPYHLLFTSPEGELRARRGGALRRPRLFSSSPLLSPAFHKAPAAAHSAVAGGSRLPAPSHPYVALASGEEKLTAATRQERRQQSQYLGRQQDDAFHATSGTCRMQEGVEEESPSAATGEGHALLERPHSSLPLRAKHRRSDAPLSPSAGPAAPARPSTFAEGGGRGHAEQDARDKQPDAAGQWVREEAGEQNFYDPSTSPPQFLGRYVGEWSMSRYHGEGRLFDHRDRLAYDGTWANGRRWGQGVAYSQDANGTWWKQVGTFVDDELEGPVRLAVLEEADYDFDPSRAPCGASKSTVQILEIEGVVDAVHPGAEKPASATCLPAEAAWTSGPQPSITKEREAEYLPFLSRWGKLLGPTADPDSPSLWDRLNRSFTHIKFVDGSEFFRAMGRSALNGLIAGRLRTENFVYEGSFVDGRAEGRGKIRSIHSGAEYEGEWRSGLRHGKGVLRLPRPTPGTQIVIAATFKDGFASCSSGKIDLERASFCEDTKEIERRVEGDIVPFTSYVGGLHDGLPHGTGVMVFDSFIYEGDFFAGCREGKGVVKDIRKKGLIRVDGPWKDDVPHGRVSRVVYPDDSIFGGDFVHGKREGHGTLIRNNTVVYDGLWRDDVPDGRGTFVNEEGTYEGEIRKGKRHGKGRFTFLNETTDAGEFCFYEGDWDNDLPHGVGKLKGPSGKEGAFLFVRGRIDPSLKLRRADKGGSALELPPVGFSPSISPNPAWWKAGTSRLNRLHLKRTLDDGNTRFGDFYESQTFAFGVTPKGCPPRSKSGVALPVSFPDLLELDDDRGTPFVLQTPSGRRIS</sequence>
<protein>
    <submittedName>
        <fullName evidence="5">MORN repeat-containing protein, putative</fullName>
    </submittedName>
    <submittedName>
        <fullName evidence="4">Putative MORN repeat-containing protein</fullName>
    </submittedName>
</protein>
<evidence type="ECO:0000313" key="6">
    <source>
        <dbReference type="Proteomes" id="UP000007494"/>
    </source>
</evidence>
<evidence type="ECO:0000313" key="5">
    <source>
        <dbReference type="EMBL" id="CEL64726.1"/>
    </source>
</evidence>
<reference evidence="4" key="1">
    <citation type="submission" date="2011-02" db="EMBL/GenBank/DDBJ databases">
        <authorList>
            <person name="Aslett M."/>
        </authorList>
    </citation>
    <scope>NUCLEOTIDE SEQUENCE</scope>
    <source>
        <strain evidence="4">Liverpool</strain>
    </source>
</reference>
<dbReference type="InParanoid" id="F0V8U1"/>
<feature type="region of interest" description="Disordered" evidence="2">
    <location>
        <begin position="2105"/>
        <end position="2127"/>
    </location>
</feature>
<feature type="region of interest" description="Disordered" evidence="2">
    <location>
        <begin position="2809"/>
        <end position="2855"/>
    </location>
</feature>
<feature type="compositionally biased region" description="Basic and acidic residues" evidence="2">
    <location>
        <begin position="1225"/>
        <end position="1234"/>
    </location>
</feature>
<dbReference type="GO" id="GO:0005829">
    <property type="term" value="C:cytosol"/>
    <property type="evidence" value="ECO:0007669"/>
    <property type="project" value="TreeGrafter"/>
</dbReference>
<accession>F0V8U1</accession>
<evidence type="ECO:0000256" key="3">
    <source>
        <dbReference type="SAM" id="Phobius"/>
    </source>
</evidence>
<keyword evidence="6" id="KW-1185">Reference proteome</keyword>
<dbReference type="EMBL" id="FR823382">
    <property type="protein sequence ID" value="CBZ50132.1"/>
    <property type="molecule type" value="Genomic_DNA"/>
</dbReference>
<dbReference type="PANTHER" id="PTHR43215:SF14">
    <property type="entry name" value="RADIAL SPOKE HEAD 1 HOMOLOG"/>
    <property type="match status" value="1"/>
</dbReference>
<dbReference type="eggNOG" id="KOG0229">
    <property type="taxonomic scope" value="Eukaryota"/>
</dbReference>
<dbReference type="SUPFAM" id="SSF82185">
    <property type="entry name" value="Histone H3 K4-specific methyltransferase SET7/9 N-terminal domain"/>
    <property type="match status" value="4"/>
</dbReference>
<dbReference type="InterPro" id="IPR003409">
    <property type="entry name" value="MORN"/>
</dbReference>
<reference evidence="4" key="2">
    <citation type="submission" date="2011-03" db="EMBL/GenBank/DDBJ databases">
        <title>Comparative genomics and transcriptomics of Neospora caninum and Toxoplasma gondii.</title>
        <authorList>
            <person name="Reid A.J."/>
            <person name="Sohal A."/>
            <person name="Harris D."/>
            <person name="Quail M."/>
            <person name="Sanders M."/>
            <person name="Berriman M."/>
            <person name="Wastling J.M."/>
            <person name="Pain A."/>
        </authorList>
    </citation>
    <scope>NUCLEOTIDE SEQUENCE</scope>
    <source>
        <strain evidence="4">Liverpool</strain>
    </source>
</reference>
<feature type="transmembrane region" description="Helical" evidence="3">
    <location>
        <begin position="1056"/>
        <end position="1079"/>
    </location>
</feature>
<reference evidence="6" key="3">
    <citation type="journal article" date="2012" name="PLoS Pathog.">
        <title>Comparative genomics of the apicomplexan parasites Toxoplasma gondii and Neospora caninum: Coccidia differing in host range and transmission strategy.</title>
        <authorList>
            <person name="Reid A.J."/>
            <person name="Vermont S.J."/>
            <person name="Cotton J.A."/>
            <person name="Harris D."/>
            <person name="Hill-Cawthorne G.A."/>
            <person name="Konen-Waisman S."/>
            <person name="Latham S.M."/>
            <person name="Mourier T."/>
            <person name="Norton R."/>
            <person name="Quail M.A."/>
            <person name="Sanders M."/>
            <person name="Shanmugam D."/>
            <person name="Sohal A."/>
            <person name="Wasmuth J.D."/>
            <person name="Brunk B."/>
            <person name="Grigg M.E."/>
            <person name="Howard J.C."/>
            <person name="Parkinson J."/>
            <person name="Roos D.S."/>
            <person name="Trees A.J."/>
            <person name="Berriman M."/>
            <person name="Pain A."/>
            <person name="Wastling J.M."/>
        </authorList>
    </citation>
    <scope>NUCLEOTIDE SEQUENCE [LARGE SCALE GENOMIC DNA]</scope>
    <source>
        <strain evidence="6">Liverpool</strain>
    </source>
</reference>
<gene>
    <name evidence="5" type="ORF">BN1204_006080</name>
    <name evidence="4" type="ORF">NCLIV_006080</name>
</gene>
<feature type="transmembrane region" description="Helical" evidence="3">
    <location>
        <begin position="1015"/>
        <end position="1036"/>
    </location>
</feature>
<dbReference type="EMBL" id="LN714476">
    <property type="protein sequence ID" value="CEL64726.1"/>
    <property type="molecule type" value="Genomic_DNA"/>
</dbReference>
<feature type="region of interest" description="Disordered" evidence="2">
    <location>
        <begin position="1875"/>
        <end position="1897"/>
    </location>
</feature>
<feature type="region of interest" description="Disordered" evidence="2">
    <location>
        <begin position="1225"/>
        <end position="1248"/>
    </location>
</feature>
<dbReference type="Gene3D" id="2.20.110.10">
    <property type="entry name" value="Histone H3 K4-specific methyltransferase SET7/9 N-terminal domain"/>
    <property type="match status" value="2"/>
</dbReference>
<feature type="transmembrane region" description="Helical" evidence="3">
    <location>
        <begin position="1409"/>
        <end position="1430"/>
    </location>
</feature>
<evidence type="ECO:0000256" key="1">
    <source>
        <dbReference type="ARBA" id="ARBA00022737"/>
    </source>
</evidence>
<feature type="compositionally biased region" description="Basic and acidic residues" evidence="2">
    <location>
        <begin position="2839"/>
        <end position="2852"/>
    </location>
</feature>
<evidence type="ECO:0000256" key="2">
    <source>
        <dbReference type="SAM" id="MobiDB-lite"/>
    </source>
</evidence>
<dbReference type="RefSeq" id="XP_003880167.1">
    <property type="nucleotide sequence ID" value="XM_003880118.1"/>
</dbReference>
<feature type="compositionally biased region" description="Basic and acidic residues" evidence="2">
    <location>
        <begin position="2115"/>
        <end position="2124"/>
    </location>
</feature>
<keyword evidence="1" id="KW-0677">Repeat</keyword>
<dbReference type="OrthoDB" id="296831at2759"/>